<sequence length="76" mass="8244">MVSSDEVSAFWQAPNSAPMLSRNLTMSWLVYRDVALKARCSTMCATPRSSSSSITDPTLTASESAARMRGLGLERT</sequence>
<organism evidence="2">
    <name type="scientific">Arundo donax</name>
    <name type="common">Giant reed</name>
    <name type="synonym">Donax arundinaceus</name>
    <dbReference type="NCBI Taxonomy" id="35708"/>
    <lineage>
        <taxon>Eukaryota</taxon>
        <taxon>Viridiplantae</taxon>
        <taxon>Streptophyta</taxon>
        <taxon>Embryophyta</taxon>
        <taxon>Tracheophyta</taxon>
        <taxon>Spermatophyta</taxon>
        <taxon>Magnoliopsida</taxon>
        <taxon>Liliopsida</taxon>
        <taxon>Poales</taxon>
        <taxon>Poaceae</taxon>
        <taxon>PACMAD clade</taxon>
        <taxon>Arundinoideae</taxon>
        <taxon>Arundineae</taxon>
        <taxon>Arundo</taxon>
    </lineage>
</organism>
<name>A0A0A9EXI7_ARUDO</name>
<protein>
    <submittedName>
        <fullName evidence="2">Uncharacterized protein</fullName>
    </submittedName>
</protein>
<reference evidence="2" key="2">
    <citation type="journal article" date="2015" name="Data Brief">
        <title>Shoot transcriptome of the giant reed, Arundo donax.</title>
        <authorList>
            <person name="Barrero R.A."/>
            <person name="Guerrero F.D."/>
            <person name="Moolhuijzen P."/>
            <person name="Goolsby J.A."/>
            <person name="Tidwell J."/>
            <person name="Bellgard S.E."/>
            <person name="Bellgard M.I."/>
        </authorList>
    </citation>
    <scope>NUCLEOTIDE SEQUENCE</scope>
    <source>
        <tissue evidence="2">Shoot tissue taken approximately 20 cm above the soil surface</tissue>
    </source>
</reference>
<evidence type="ECO:0000256" key="1">
    <source>
        <dbReference type="SAM" id="MobiDB-lite"/>
    </source>
</evidence>
<feature type="region of interest" description="Disordered" evidence="1">
    <location>
        <begin position="45"/>
        <end position="76"/>
    </location>
</feature>
<accession>A0A0A9EXI7</accession>
<feature type="compositionally biased region" description="Polar residues" evidence="1">
    <location>
        <begin position="45"/>
        <end position="63"/>
    </location>
</feature>
<proteinExistence type="predicted"/>
<dbReference type="EMBL" id="GBRH01194227">
    <property type="protein sequence ID" value="JAE03669.1"/>
    <property type="molecule type" value="Transcribed_RNA"/>
</dbReference>
<reference evidence="2" key="1">
    <citation type="submission" date="2014-09" db="EMBL/GenBank/DDBJ databases">
        <authorList>
            <person name="Magalhaes I.L.F."/>
            <person name="Oliveira U."/>
            <person name="Santos F.R."/>
            <person name="Vidigal T.H.D.A."/>
            <person name="Brescovit A.D."/>
            <person name="Santos A.J."/>
        </authorList>
    </citation>
    <scope>NUCLEOTIDE SEQUENCE</scope>
    <source>
        <tissue evidence="2">Shoot tissue taken approximately 20 cm above the soil surface</tissue>
    </source>
</reference>
<evidence type="ECO:0000313" key="2">
    <source>
        <dbReference type="EMBL" id="JAE03669.1"/>
    </source>
</evidence>
<dbReference type="AlphaFoldDB" id="A0A0A9EXI7"/>